<dbReference type="AlphaFoldDB" id="W6JMJ6"/>
<keyword evidence="3 9" id="KW-0413">Isomerase</keyword>
<dbReference type="Gene3D" id="1.10.890.20">
    <property type="match status" value="1"/>
</dbReference>
<comment type="pathway">
    <text evidence="1">Secondary metabolite biosynthesis; flavonoid biosynthesis.</text>
</comment>
<evidence type="ECO:0000256" key="1">
    <source>
        <dbReference type="ARBA" id="ARBA00004966"/>
    </source>
</evidence>
<accession>W6JMJ6</accession>
<organism evidence="9">
    <name type="scientific">Tricyrtis sp. Shinonome</name>
    <dbReference type="NCBI Taxonomy" id="1354217"/>
    <lineage>
        <taxon>Eukaryota</taxon>
        <taxon>Viridiplantae</taxon>
        <taxon>Streptophyta</taxon>
        <taxon>Embryophyta</taxon>
        <taxon>Tracheophyta</taxon>
        <taxon>Spermatophyta</taxon>
        <taxon>Magnoliopsida</taxon>
        <taxon>Liliopsida</taxon>
        <taxon>Liliales</taxon>
        <taxon>Liliaceae</taxon>
        <taxon>Tricyrtis</taxon>
    </lineage>
</organism>
<evidence type="ECO:0000256" key="5">
    <source>
        <dbReference type="ARBA" id="ARBA00025429"/>
    </source>
</evidence>
<dbReference type="GO" id="GO:0045430">
    <property type="term" value="F:chalcone isomerase activity"/>
    <property type="evidence" value="ECO:0007669"/>
    <property type="project" value="UniProtKB-EC"/>
</dbReference>
<dbReference type="GO" id="GO:0009813">
    <property type="term" value="P:flavonoid biosynthetic process"/>
    <property type="evidence" value="ECO:0007669"/>
    <property type="project" value="UniProtKB-UniPathway"/>
</dbReference>
<dbReference type="InterPro" id="IPR044164">
    <property type="entry name" value="CFI"/>
</dbReference>
<dbReference type="InterPro" id="IPR016088">
    <property type="entry name" value="Chalcone_isomerase_3-sand"/>
</dbReference>
<evidence type="ECO:0000313" key="9">
    <source>
        <dbReference type="EMBL" id="BAO50257.1"/>
    </source>
</evidence>
<dbReference type="UniPathway" id="UPA00154"/>
<dbReference type="InterPro" id="IPR016087">
    <property type="entry name" value="Chalcone_isomerase"/>
</dbReference>
<evidence type="ECO:0000256" key="3">
    <source>
        <dbReference type="ARBA" id="ARBA00023235"/>
    </source>
</evidence>
<dbReference type="EMBL" id="AB908277">
    <property type="protein sequence ID" value="BAO50257.1"/>
    <property type="molecule type" value="mRNA"/>
</dbReference>
<sequence>MGENTMIVPKLEVEGIVFPPVVCPPGSSKTLFLGGAGRRGMEIGGKFITFTAIGVYLEDAAVDVLAGKWKGKTADELAGNVDFYREIVAGPFEKFTKVTMVLPLTGEQYSEKVTENCVAHWKASGVYTENEAAAVKKFKEIFKAETFPPGASILFTHSPSGSLTIGFSKDGSIPTIGVEVVDNKALSDAILESIIGEHGVSPAAKQSLAFRVSEILEDARKEEMLAKEPIAISV</sequence>
<name>W6JMJ6_9LILI</name>
<gene>
    <name evidence="9" type="primary">CHI</name>
</gene>
<reference evidence="9" key="1">
    <citation type="submission" date="2014-02" db="EMBL/GenBank/DDBJ databases">
        <title>Isoration of chalcone isomerase (CHI) gene in Tricyrtis sp.</title>
        <authorList>
            <person name="Nakano M."/>
            <person name="Funayama Y."/>
        </authorList>
    </citation>
    <scope>NUCLEOTIDE SEQUENCE</scope>
</reference>
<comment type="catalytic activity">
    <reaction evidence="6">
        <text>a chalcone = a flavanone.</text>
        <dbReference type="EC" id="5.5.1.6"/>
    </reaction>
</comment>
<evidence type="ECO:0000256" key="2">
    <source>
        <dbReference type="ARBA" id="ARBA00007166"/>
    </source>
</evidence>
<dbReference type="Pfam" id="PF02431">
    <property type="entry name" value="Chalcone"/>
    <property type="match status" value="1"/>
</dbReference>
<evidence type="ECO:0000256" key="4">
    <source>
        <dbReference type="ARBA" id="ARBA00023241"/>
    </source>
</evidence>
<keyword evidence="4" id="KW-0284">Flavonoid biosynthesis</keyword>
<comment type="function">
    <text evidence="5">Catalyzes the intramolecular cyclization of bicyclic chalcones into tricyclic (S)-flavanones. Responsible for the isomerization of 4,2',4',6'-tetrahydroxychalcone (also termed chalcone) into naringenin.</text>
</comment>
<evidence type="ECO:0000256" key="7">
    <source>
        <dbReference type="RuleBase" id="RU361158"/>
    </source>
</evidence>
<comment type="similarity">
    <text evidence="2 7">Belongs to the chalcone isomerase family.</text>
</comment>
<dbReference type="InterPro" id="IPR036298">
    <property type="entry name" value="Chalcone_isomerase_sf"/>
</dbReference>
<dbReference type="PANTHER" id="PTHR28039">
    <property type="entry name" value="CHALCONE--FLAVONONE ISOMERASE 1-RELATED"/>
    <property type="match status" value="1"/>
</dbReference>
<evidence type="ECO:0000259" key="8">
    <source>
        <dbReference type="Pfam" id="PF02431"/>
    </source>
</evidence>
<protein>
    <recommendedName>
        <fullName evidence="7">Chalcone-flavonone isomerase family protein</fullName>
    </recommendedName>
</protein>
<dbReference type="SUPFAM" id="SSF54626">
    <property type="entry name" value="Chalcone isomerase"/>
    <property type="match status" value="1"/>
</dbReference>
<dbReference type="InterPro" id="IPR016089">
    <property type="entry name" value="Chalcone_isomerase_bundle_sf"/>
</dbReference>
<evidence type="ECO:0000256" key="6">
    <source>
        <dbReference type="ARBA" id="ARBA00034056"/>
    </source>
</evidence>
<dbReference type="PANTHER" id="PTHR28039:SF8">
    <property type="entry name" value="CHALCONE--FLAVANONE ISOMERASE 1-RELATED"/>
    <property type="match status" value="1"/>
</dbReference>
<proteinExistence type="evidence at transcript level"/>
<dbReference type="Gene3D" id="3.50.70.10">
    <property type="match status" value="1"/>
</dbReference>
<feature type="domain" description="Chalcone isomerase" evidence="8">
    <location>
        <begin position="13"/>
        <end position="214"/>
    </location>
</feature>